<dbReference type="GO" id="GO:0006412">
    <property type="term" value="P:translation"/>
    <property type="evidence" value="ECO:0007669"/>
    <property type="project" value="InterPro"/>
</dbReference>
<sequence>MIYELAIVAKTETTEEQRAALQAMVTEVVGANAGEVFLTDDWGNKHFAQATSKGVRTGHYLYFIYSGNGAVNLEIERRLKINESILKKMIVKVGETAEQGTEIAKKFKSPFSKKFNGSILDENDSDSDLEKDKKRFSRRKSCWFAANNITPDWKDPKTYAWLINEFGKINPGRVSGISRKAHRLADTAIKRARNMGVVSHITNSLAE</sequence>
<organism evidence="7 8">
    <name type="scientific">Halobacteriovorax marinus (strain ATCC BAA-682 / DSM 15412 / SJ)</name>
    <name type="common">Bacteriovorax marinus</name>
    <dbReference type="NCBI Taxonomy" id="862908"/>
    <lineage>
        <taxon>Bacteria</taxon>
        <taxon>Pseudomonadati</taxon>
        <taxon>Bdellovibrionota</taxon>
        <taxon>Bacteriovoracia</taxon>
        <taxon>Bacteriovoracales</taxon>
        <taxon>Halobacteriovoraceae</taxon>
        <taxon>Halobacteriovorax</taxon>
    </lineage>
</organism>
<dbReference type="PATRIC" id="fig|862908.3.peg.2589"/>
<dbReference type="SUPFAM" id="SSF46911">
    <property type="entry name" value="Ribosomal protein S18"/>
    <property type="match status" value="1"/>
</dbReference>
<dbReference type="Proteomes" id="UP000008963">
    <property type="component" value="Chromosome"/>
</dbReference>
<dbReference type="GO" id="GO:1990904">
    <property type="term" value="C:ribonucleoprotein complex"/>
    <property type="evidence" value="ECO:0007669"/>
    <property type="project" value="UniProtKB-KW"/>
</dbReference>
<dbReference type="InterPro" id="IPR014717">
    <property type="entry name" value="Transl_elong_EF1B/ribsomal_bS6"/>
</dbReference>
<comment type="similarity">
    <text evidence="1">Belongs to the bacterial ribosomal protein bS6 family.</text>
</comment>
<dbReference type="STRING" id="862908.BMS_2713"/>
<dbReference type="GO" id="GO:0003735">
    <property type="term" value="F:structural constituent of ribosome"/>
    <property type="evidence" value="ECO:0007669"/>
    <property type="project" value="InterPro"/>
</dbReference>
<dbReference type="HOGENOM" id="CLU_1324855_0_0_7"/>
<dbReference type="AlphaFoldDB" id="E1WXH3"/>
<dbReference type="Gene3D" id="4.10.640.10">
    <property type="entry name" value="Ribosomal protein S18"/>
    <property type="match status" value="1"/>
</dbReference>
<dbReference type="eggNOG" id="COG0360">
    <property type="taxonomic scope" value="Bacteria"/>
</dbReference>
<evidence type="ECO:0000313" key="8">
    <source>
        <dbReference type="Proteomes" id="UP000008963"/>
    </source>
</evidence>
<reference evidence="8" key="1">
    <citation type="journal article" date="2013" name="ISME J.">
        <title>A small predatory core genome in the divergent marine Bacteriovorax marinus SJ and the terrestrial Bdellovibrio bacteriovorus.</title>
        <authorList>
            <person name="Crossman L.C."/>
            <person name="Chen H."/>
            <person name="Cerdeno-Tarraga A.M."/>
            <person name="Brooks K."/>
            <person name="Quail M.A."/>
            <person name="Pineiro S.A."/>
            <person name="Hobley L."/>
            <person name="Sockett R.E."/>
            <person name="Bentley S.D."/>
            <person name="Parkhill J."/>
            <person name="Williams H.N."/>
            <person name="Stine O.C."/>
        </authorList>
    </citation>
    <scope>NUCLEOTIDE SEQUENCE [LARGE SCALE GENOMIC DNA]</scope>
    <source>
        <strain evidence="8">ATCC BAA-682 / DSM 15412 / SJ</strain>
    </source>
</reference>
<dbReference type="InterPro" id="IPR036870">
    <property type="entry name" value="Ribosomal_bS18_sf"/>
</dbReference>
<dbReference type="InterPro" id="IPR020814">
    <property type="entry name" value="Ribosomal_S6_plastid/chlpt"/>
</dbReference>
<dbReference type="InterPro" id="IPR035980">
    <property type="entry name" value="Ribosomal_bS6_sf"/>
</dbReference>
<keyword evidence="2 7" id="KW-0689">Ribosomal protein</keyword>
<protein>
    <recommendedName>
        <fullName evidence="5">Small ribosomal subunit protein bS6</fullName>
    </recommendedName>
    <alternativeName>
        <fullName evidence="6">30S ribosomal protein S6</fullName>
    </alternativeName>
</protein>
<evidence type="ECO:0000256" key="3">
    <source>
        <dbReference type="ARBA" id="ARBA00023274"/>
    </source>
</evidence>
<keyword evidence="3" id="KW-0687">Ribonucleoprotein</keyword>
<accession>E1WXH3</accession>
<keyword evidence="8" id="KW-1185">Reference proteome</keyword>
<dbReference type="InterPro" id="IPR001648">
    <property type="entry name" value="Ribosomal_bS18"/>
</dbReference>
<dbReference type="KEGG" id="bmx:BMS_2713"/>
<dbReference type="GO" id="GO:0005840">
    <property type="term" value="C:ribosome"/>
    <property type="evidence" value="ECO:0007669"/>
    <property type="project" value="UniProtKB-KW"/>
</dbReference>
<evidence type="ECO:0000256" key="6">
    <source>
        <dbReference type="ARBA" id="ARBA00035520"/>
    </source>
</evidence>
<dbReference type="NCBIfam" id="TIGR00165">
    <property type="entry name" value="S18"/>
    <property type="match status" value="1"/>
</dbReference>
<dbReference type="GO" id="GO:0019843">
    <property type="term" value="F:rRNA binding"/>
    <property type="evidence" value="ECO:0007669"/>
    <property type="project" value="InterPro"/>
</dbReference>
<dbReference type="InterPro" id="IPR000529">
    <property type="entry name" value="Ribosomal_bS6"/>
</dbReference>
<dbReference type="Gene3D" id="3.30.70.60">
    <property type="match status" value="1"/>
</dbReference>
<proteinExistence type="inferred from homology"/>
<evidence type="ECO:0000256" key="5">
    <source>
        <dbReference type="ARBA" id="ARBA00035294"/>
    </source>
</evidence>
<dbReference type="Pfam" id="PF01084">
    <property type="entry name" value="Ribosomal_S18"/>
    <property type="match status" value="1"/>
</dbReference>
<gene>
    <name evidence="7" type="ordered locus">BMS_2713</name>
</gene>
<comment type="function">
    <text evidence="4">Binds together with bS18 to 16S ribosomal RNA.</text>
</comment>
<dbReference type="Pfam" id="PF01250">
    <property type="entry name" value="Ribosomal_S6"/>
    <property type="match status" value="1"/>
</dbReference>
<evidence type="ECO:0000256" key="1">
    <source>
        <dbReference type="ARBA" id="ARBA00009512"/>
    </source>
</evidence>
<dbReference type="NCBIfam" id="TIGR00166">
    <property type="entry name" value="S6"/>
    <property type="match status" value="1"/>
</dbReference>
<dbReference type="eggNOG" id="COG0238">
    <property type="taxonomic scope" value="Bacteria"/>
</dbReference>
<evidence type="ECO:0000256" key="4">
    <source>
        <dbReference type="ARBA" id="ARBA00035104"/>
    </source>
</evidence>
<dbReference type="EMBL" id="FQ312005">
    <property type="protein sequence ID" value="CBW27490.1"/>
    <property type="molecule type" value="Genomic_DNA"/>
</dbReference>
<dbReference type="RefSeq" id="WP_014245265.1">
    <property type="nucleotide sequence ID" value="NC_016620.1"/>
</dbReference>
<evidence type="ECO:0000256" key="2">
    <source>
        <dbReference type="ARBA" id="ARBA00022980"/>
    </source>
</evidence>
<dbReference type="CDD" id="cd00473">
    <property type="entry name" value="bS6"/>
    <property type="match status" value="1"/>
</dbReference>
<evidence type="ECO:0000313" key="7">
    <source>
        <dbReference type="EMBL" id="CBW27490.1"/>
    </source>
</evidence>
<name>E1WXH3_HALMS</name>
<dbReference type="SUPFAM" id="SSF54995">
    <property type="entry name" value="Ribosomal protein S6"/>
    <property type="match status" value="1"/>
</dbReference>